<sequence>VGHGTDAILVDPTLHIEFFKRVFDAHRADTAIVWKDRSFTYEWLLERVTFWETALVQSGIRPREVVALIGDFSPECIAILLSLIGNENIIVP</sequence>
<feature type="non-terminal residue" evidence="1">
    <location>
        <position position="1"/>
    </location>
</feature>
<dbReference type="SUPFAM" id="SSF56801">
    <property type="entry name" value="Acetyl-CoA synthetase-like"/>
    <property type="match status" value="1"/>
</dbReference>
<dbReference type="EMBL" id="UINC01152383">
    <property type="protein sequence ID" value="SVD46540.1"/>
    <property type="molecule type" value="Genomic_DNA"/>
</dbReference>
<organism evidence="1">
    <name type="scientific">marine metagenome</name>
    <dbReference type="NCBI Taxonomy" id="408172"/>
    <lineage>
        <taxon>unclassified sequences</taxon>
        <taxon>metagenomes</taxon>
        <taxon>ecological metagenomes</taxon>
    </lineage>
</organism>
<protein>
    <recommendedName>
        <fullName evidence="2">AMP-dependent synthetase/ligase domain-containing protein</fullName>
    </recommendedName>
</protein>
<feature type="non-terminal residue" evidence="1">
    <location>
        <position position="92"/>
    </location>
</feature>
<evidence type="ECO:0000313" key="1">
    <source>
        <dbReference type="EMBL" id="SVD46540.1"/>
    </source>
</evidence>
<evidence type="ECO:0008006" key="2">
    <source>
        <dbReference type="Google" id="ProtNLM"/>
    </source>
</evidence>
<gene>
    <name evidence="1" type="ORF">METZ01_LOCUS399394</name>
</gene>
<dbReference type="Gene3D" id="3.40.50.980">
    <property type="match status" value="1"/>
</dbReference>
<accession>A0A382VJH5</accession>
<reference evidence="1" key="1">
    <citation type="submission" date="2018-05" db="EMBL/GenBank/DDBJ databases">
        <authorList>
            <person name="Lanie J.A."/>
            <person name="Ng W.-L."/>
            <person name="Kazmierczak K.M."/>
            <person name="Andrzejewski T.M."/>
            <person name="Davidsen T.M."/>
            <person name="Wayne K.J."/>
            <person name="Tettelin H."/>
            <person name="Glass J.I."/>
            <person name="Rusch D."/>
            <person name="Podicherti R."/>
            <person name="Tsui H.-C.T."/>
            <person name="Winkler M.E."/>
        </authorList>
    </citation>
    <scope>NUCLEOTIDE SEQUENCE</scope>
</reference>
<dbReference type="AlphaFoldDB" id="A0A382VJH5"/>
<name>A0A382VJH5_9ZZZZ</name>
<proteinExistence type="predicted"/>